<name>A0ABM6IK78_9RHOB</name>
<dbReference type="RefSeq" id="WP_075774120.1">
    <property type="nucleotide sequence ID" value="NZ_CP019437.1"/>
</dbReference>
<evidence type="ECO:0000313" key="2">
    <source>
        <dbReference type="Proteomes" id="UP000185622"/>
    </source>
</evidence>
<reference evidence="1 2" key="1">
    <citation type="submission" date="2017-01" db="EMBL/GenBank/DDBJ databases">
        <title>The complete genome sequence of a sulfur-oxidizing marine bacterium Thioclava sp. 25B10_4T.</title>
        <authorList>
            <person name="Liu Y."/>
            <person name="Lai Q."/>
            <person name="Shao Z."/>
        </authorList>
    </citation>
    <scope>NUCLEOTIDE SEQUENCE [LARGE SCALE GENOMIC DNA]</scope>
    <source>
        <strain evidence="1 2">25B10_4</strain>
    </source>
</reference>
<proteinExistence type="predicted"/>
<dbReference type="Proteomes" id="UP000185622">
    <property type="component" value="Chromosome"/>
</dbReference>
<keyword evidence="2" id="KW-1185">Reference proteome</keyword>
<sequence>MDYRVNDAFTLNGTVGHLDMGYGGASDFISIGAKFTFGPNKGATFEQRDLLRYLPGQGNSAA</sequence>
<protein>
    <recommendedName>
        <fullName evidence="3">Porin</fullName>
    </recommendedName>
</protein>
<evidence type="ECO:0008006" key="3">
    <source>
        <dbReference type="Google" id="ProtNLM"/>
    </source>
</evidence>
<organism evidence="1 2">
    <name type="scientific">Thioclava nitratireducens</name>
    <dbReference type="NCBI Taxonomy" id="1915078"/>
    <lineage>
        <taxon>Bacteria</taxon>
        <taxon>Pseudomonadati</taxon>
        <taxon>Pseudomonadota</taxon>
        <taxon>Alphaproteobacteria</taxon>
        <taxon>Rhodobacterales</taxon>
        <taxon>Paracoccaceae</taxon>
        <taxon>Thioclava</taxon>
    </lineage>
</organism>
<gene>
    <name evidence="1" type="ORF">BMG03_16325</name>
</gene>
<dbReference type="EMBL" id="CP019437">
    <property type="protein sequence ID" value="AQS49178.1"/>
    <property type="molecule type" value="Genomic_DNA"/>
</dbReference>
<accession>A0ABM6IK78</accession>
<evidence type="ECO:0000313" key="1">
    <source>
        <dbReference type="EMBL" id="AQS49178.1"/>
    </source>
</evidence>